<evidence type="ECO:0000256" key="1">
    <source>
        <dbReference type="ARBA" id="ARBA00004141"/>
    </source>
</evidence>
<keyword evidence="3 5" id="KW-1133">Transmembrane helix</keyword>
<evidence type="ECO:0000313" key="7">
    <source>
        <dbReference type="Proteomes" id="UP001183619"/>
    </source>
</evidence>
<comment type="caution">
    <text evidence="6">The sequence shown here is derived from an EMBL/GenBank/DDBJ whole genome shotgun (WGS) entry which is preliminary data.</text>
</comment>
<sequence>MIQIMLGAVISALTTFAVLSMNLLLSLSVWFQESFTAVHKGQYVQLWIMLTVVVVDRLTVAGWGKQFATKLGVNYN</sequence>
<name>A0ABU2B9N9_9CORY</name>
<feature type="transmembrane region" description="Helical" evidence="5">
    <location>
        <begin position="7"/>
        <end position="31"/>
    </location>
</feature>
<evidence type="ECO:0000256" key="5">
    <source>
        <dbReference type="SAM" id="Phobius"/>
    </source>
</evidence>
<evidence type="ECO:0000256" key="4">
    <source>
        <dbReference type="ARBA" id="ARBA00023136"/>
    </source>
</evidence>
<evidence type="ECO:0000256" key="3">
    <source>
        <dbReference type="ARBA" id="ARBA00022989"/>
    </source>
</evidence>
<protein>
    <submittedName>
        <fullName evidence="6">ABC-type enterochelin transport system permease subunit</fullName>
    </submittedName>
</protein>
<evidence type="ECO:0000256" key="2">
    <source>
        <dbReference type="ARBA" id="ARBA00022692"/>
    </source>
</evidence>
<gene>
    <name evidence="6" type="ORF">J2S37_001524</name>
</gene>
<comment type="subcellular location">
    <subcellularLocation>
        <location evidence="1">Membrane</location>
        <topology evidence="1">Multi-pass membrane protein</topology>
    </subcellularLocation>
</comment>
<proteinExistence type="predicted"/>
<accession>A0ABU2B9N9</accession>
<dbReference type="SUPFAM" id="SSF81345">
    <property type="entry name" value="ABC transporter involved in vitamin B12 uptake, BtuC"/>
    <property type="match status" value="1"/>
</dbReference>
<keyword evidence="2 5" id="KW-0812">Transmembrane</keyword>
<keyword evidence="7" id="KW-1185">Reference proteome</keyword>
<dbReference type="InterPro" id="IPR037294">
    <property type="entry name" value="ABC_BtuC-like"/>
</dbReference>
<dbReference type="Proteomes" id="UP001183619">
    <property type="component" value="Unassembled WGS sequence"/>
</dbReference>
<dbReference type="EMBL" id="JAVDYF010000001">
    <property type="protein sequence ID" value="MDR7354986.1"/>
    <property type="molecule type" value="Genomic_DNA"/>
</dbReference>
<evidence type="ECO:0000313" key="6">
    <source>
        <dbReference type="EMBL" id="MDR7354986.1"/>
    </source>
</evidence>
<reference evidence="6 7" key="1">
    <citation type="submission" date="2023-07" db="EMBL/GenBank/DDBJ databases">
        <title>Sequencing the genomes of 1000 actinobacteria strains.</title>
        <authorList>
            <person name="Klenk H.-P."/>
        </authorList>
    </citation>
    <scope>NUCLEOTIDE SEQUENCE [LARGE SCALE GENOMIC DNA]</scope>
    <source>
        <strain evidence="6 7">DSM 44508</strain>
    </source>
</reference>
<feature type="transmembrane region" description="Helical" evidence="5">
    <location>
        <begin position="43"/>
        <end position="60"/>
    </location>
</feature>
<organism evidence="6 7">
    <name type="scientific">Corynebacterium felinum</name>
    <dbReference type="NCBI Taxonomy" id="131318"/>
    <lineage>
        <taxon>Bacteria</taxon>
        <taxon>Bacillati</taxon>
        <taxon>Actinomycetota</taxon>
        <taxon>Actinomycetes</taxon>
        <taxon>Mycobacteriales</taxon>
        <taxon>Corynebacteriaceae</taxon>
        <taxon>Corynebacterium</taxon>
    </lineage>
</organism>
<keyword evidence="4 5" id="KW-0472">Membrane</keyword>